<dbReference type="InterPro" id="IPR021835">
    <property type="entry name" value="DUF3427"/>
</dbReference>
<sequence>MDKYKVGRRYTRTEIRDIENDPGTQGKWVQGYLEHNGEIFIFSNFGGKSYTGVDHGDRWIDKNKGTFNWNGMKKSNIENKNIKMMLDPKIKVHLFVRAVDPKKGDPFTYFGIVNPISVSGKDPVNIIWQIDHTGITFLENDEIENREGYADS</sequence>
<dbReference type="AlphaFoldDB" id="A0A6B1SZX9"/>
<dbReference type="Proteomes" id="UP000316316">
    <property type="component" value="Unassembled WGS sequence"/>
</dbReference>
<gene>
    <name evidence="2" type="ORF">AUF17_16745</name>
</gene>
<organism evidence="2 3">
    <name type="scientific">Enterococcus avium</name>
    <name type="common">Streptococcus avium</name>
    <dbReference type="NCBI Taxonomy" id="33945"/>
    <lineage>
        <taxon>Bacteria</taxon>
        <taxon>Bacillati</taxon>
        <taxon>Bacillota</taxon>
        <taxon>Bacilli</taxon>
        <taxon>Lactobacillales</taxon>
        <taxon>Enterococcaceae</taxon>
        <taxon>Enterococcus</taxon>
    </lineage>
</organism>
<feature type="domain" description="DUF3427" evidence="1">
    <location>
        <begin position="5"/>
        <end position="131"/>
    </location>
</feature>
<dbReference type="RefSeq" id="WP_144319313.1">
    <property type="nucleotide sequence ID" value="NZ_CAXSQU010000034.1"/>
</dbReference>
<evidence type="ECO:0000313" key="2">
    <source>
        <dbReference type="EMBL" id="TRZ28369.1"/>
    </source>
</evidence>
<name>A0A6B1SZX9_ENTAV</name>
<dbReference type="EMBL" id="PDXQ01000002">
    <property type="protein sequence ID" value="TRZ28369.1"/>
    <property type="molecule type" value="Genomic_DNA"/>
</dbReference>
<proteinExistence type="predicted"/>
<protein>
    <recommendedName>
        <fullName evidence="1">DUF3427 domain-containing protein</fullName>
    </recommendedName>
</protein>
<dbReference type="Pfam" id="PF11907">
    <property type="entry name" value="DUF3427"/>
    <property type="match status" value="1"/>
</dbReference>
<evidence type="ECO:0000313" key="3">
    <source>
        <dbReference type="Proteomes" id="UP000316316"/>
    </source>
</evidence>
<evidence type="ECO:0000259" key="1">
    <source>
        <dbReference type="Pfam" id="PF11907"/>
    </source>
</evidence>
<comment type="caution">
    <text evidence="2">The sequence shown here is derived from an EMBL/GenBank/DDBJ whole genome shotgun (WGS) entry which is preliminary data.</text>
</comment>
<reference evidence="2 3" key="1">
    <citation type="submission" date="2017-10" db="EMBL/GenBank/DDBJ databases">
        <title>FDA dAtabase for Regulatory Grade micrObial Sequences (FDA-ARGOS): Supporting development and validation of Infectious Disease Dx tests.</title>
        <authorList>
            <person name="Campos J."/>
            <person name="Goldberg B."/>
            <person name="Tallon L.J."/>
            <person name="Sadzewicz L."/>
            <person name="Sengamalay N."/>
            <person name="Ott S."/>
            <person name="Godinez A."/>
            <person name="Nagaraj S."/>
            <person name="Vyas G."/>
            <person name="Aluvathingal J."/>
            <person name="Nadendla S."/>
            <person name="Geyer C."/>
            <person name="Nandy P."/>
            <person name="Hobson J."/>
            <person name="Sichtig H."/>
        </authorList>
    </citation>
    <scope>NUCLEOTIDE SEQUENCE [LARGE SCALE GENOMIC DNA]</scope>
    <source>
        <strain evidence="2 3">FDAARGOS_185</strain>
    </source>
</reference>
<accession>A0A6B1SZX9</accession>